<proteinExistence type="predicted"/>
<reference evidence="2 3" key="1">
    <citation type="submission" date="2019-05" db="EMBL/GenBank/DDBJ databases">
        <title>Marinobacter panjinensis sp. nov., a moderately halophilic bacterium isolated from sea tidal flat environment.</title>
        <authorList>
            <person name="Yang W."/>
            <person name="An M."/>
            <person name="He W."/>
            <person name="Luo X."/>
            <person name="Zhu L."/>
            <person name="Chen G."/>
            <person name="Zhang Y."/>
            <person name="Wang Y."/>
        </authorList>
    </citation>
    <scope>NUCLEOTIDE SEQUENCE [LARGE SCALE GENOMIC DNA]</scope>
    <source>
        <strain evidence="2 3">PJ-16</strain>
    </source>
</reference>
<dbReference type="Proteomes" id="UP000308488">
    <property type="component" value="Unassembled WGS sequence"/>
</dbReference>
<organism evidence="2 3">
    <name type="scientific">Marinobacter panjinensis</name>
    <dbReference type="NCBI Taxonomy" id="2576384"/>
    <lineage>
        <taxon>Bacteria</taxon>
        <taxon>Pseudomonadati</taxon>
        <taxon>Pseudomonadota</taxon>
        <taxon>Gammaproteobacteria</taxon>
        <taxon>Pseudomonadales</taxon>
        <taxon>Marinobacteraceae</taxon>
        <taxon>Marinobacter</taxon>
    </lineage>
</organism>
<dbReference type="RefSeq" id="WP_137437792.1">
    <property type="nucleotide sequence ID" value="NZ_JANRHC010000003.1"/>
</dbReference>
<dbReference type="EMBL" id="SZYH01000002">
    <property type="protein sequence ID" value="TKV64433.1"/>
    <property type="molecule type" value="Genomic_DNA"/>
</dbReference>
<name>A0A4U6QU89_9GAMM</name>
<evidence type="ECO:0000313" key="3">
    <source>
        <dbReference type="Proteomes" id="UP000308488"/>
    </source>
</evidence>
<comment type="caution">
    <text evidence="2">The sequence shown here is derived from an EMBL/GenBank/DDBJ whole genome shotgun (WGS) entry which is preliminary data.</text>
</comment>
<dbReference type="AlphaFoldDB" id="A0A4U6QU89"/>
<dbReference type="InterPro" id="IPR025391">
    <property type="entry name" value="DUF4123"/>
</dbReference>
<dbReference type="Pfam" id="PF13503">
    <property type="entry name" value="DUF4123"/>
    <property type="match status" value="1"/>
</dbReference>
<accession>A0A4U6QU89</accession>
<dbReference type="OrthoDB" id="6353266at2"/>
<evidence type="ECO:0000259" key="1">
    <source>
        <dbReference type="Pfam" id="PF13503"/>
    </source>
</evidence>
<keyword evidence="3" id="KW-1185">Reference proteome</keyword>
<feature type="domain" description="DUF4123" evidence="1">
    <location>
        <begin position="26"/>
        <end position="137"/>
    </location>
</feature>
<protein>
    <submittedName>
        <fullName evidence="2">DUF4123 domain-containing protein</fullName>
    </submittedName>
</protein>
<gene>
    <name evidence="2" type="ORF">FDP08_18725</name>
</gene>
<sequence length="276" mass="30683">MNKDCWPLSESPFTHVHWPDHHPVGLVLDGVAIPGLGEQIYQWAGGQPFNAECLYVATRWEAVSDLSPWLVWLSGPEDPVLEGFLEQGAVQEQGYLLVSATDRATCTRWMRSHLQVEMAPDCEELVRISHPALARTVIGGSLSRFPIRAVDRLIVPDRISGQWHLVEAPAVQPGSTGDQPEKMMISPDLRGAFEAFNRRKGALQIWHSLDGSVRNQLGGPDLRDTYPALGRMLEEALGSGCNNLREVMQFLFATLPRQADSNAVTETASHWIKDEQ</sequence>
<evidence type="ECO:0000313" key="2">
    <source>
        <dbReference type="EMBL" id="TKV64433.1"/>
    </source>
</evidence>